<evidence type="ECO:0000259" key="6">
    <source>
        <dbReference type="Pfam" id="PF01494"/>
    </source>
</evidence>
<dbReference type="InterPro" id="IPR002938">
    <property type="entry name" value="FAD-bd"/>
</dbReference>
<dbReference type="Proteomes" id="UP000542125">
    <property type="component" value="Unassembled WGS sequence"/>
</dbReference>
<keyword evidence="2" id="KW-0285">Flavoprotein</keyword>
<keyword evidence="5" id="KW-0503">Monooxygenase</keyword>
<dbReference type="PANTHER" id="PTHR13789">
    <property type="entry name" value="MONOOXYGENASE"/>
    <property type="match status" value="1"/>
</dbReference>
<sequence length="396" mass="42802">MMGSSSTPASDEILVAGGGIGGIATALALGRAGRAVRVLERAAELGEIGYGLQLGPNAYRILVELGIADKLKEVAFYPNNLVMIDAIDGKELTRIELGDAFQERYGYPYSVIHRSDLHQMLLDAARALPGVSIETSRGVASFTQDATGVDVVCEDGSQYRGAALIGADGLKSRVRASILNDGAPRVAGQVAYRGVVPIEEIEDATHADDVVMWVGPDLHLVQYRLRGGKVMNNVAVVENEAMRTGRAETIGPEEMEAIFSHCIPSVQKMLGFVRKDRHWVLQDRDPTPGWSLGRATLLGDAAHPTLQYLAQGACMAMEDAVVLARKVTTTPDVDAALVAYENERYLRTGRIQLSSRFFCGFCHAGGGARDVRNSIVTKRPKGSTFEIDWVYRGIDL</sequence>
<protein>
    <submittedName>
        <fullName evidence="7">Salicylate hydroxylase</fullName>
        <ecNumber evidence="7">1.14.13.1</ecNumber>
    </submittedName>
</protein>
<evidence type="ECO:0000256" key="5">
    <source>
        <dbReference type="ARBA" id="ARBA00023033"/>
    </source>
</evidence>
<proteinExistence type="predicted"/>
<dbReference type="Pfam" id="PF01494">
    <property type="entry name" value="FAD_binding_3"/>
    <property type="match status" value="1"/>
</dbReference>
<dbReference type="SUPFAM" id="SSF54373">
    <property type="entry name" value="FAD-linked reductases, C-terminal domain"/>
    <property type="match status" value="1"/>
</dbReference>
<evidence type="ECO:0000256" key="3">
    <source>
        <dbReference type="ARBA" id="ARBA00022827"/>
    </source>
</evidence>
<dbReference type="GO" id="GO:0071949">
    <property type="term" value="F:FAD binding"/>
    <property type="evidence" value="ECO:0007669"/>
    <property type="project" value="InterPro"/>
</dbReference>
<organism evidence="7 8">
    <name type="scientific">Pigmentiphaga litoralis</name>
    <dbReference type="NCBI Taxonomy" id="516702"/>
    <lineage>
        <taxon>Bacteria</taxon>
        <taxon>Pseudomonadati</taxon>
        <taxon>Pseudomonadota</taxon>
        <taxon>Betaproteobacteria</taxon>
        <taxon>Burkholderiales</taxon>
        <taxon>Alcaligenaceae</taxon>
        <taxon>Pigmentiphaga</taxon>
    </lineage>
</organism>
<evidence type="ECO:0000256" key="4">
    <source>
        <dbReference type="ARBA" id="ARBA00023002"/>
    </source>
</evidence>
<evidence type="ECO:0000256" key="2">
    <source>
        <dbReference type="ARBA" id="ARBA00022630"/>
    </source>
</evidence>
<dbReference type="EMBL" id="JACBYR010000002">
    <property type="protein sequence ID" value="NYE85501.1"/>
    <property type="molecule type" value="Genomic_DNA"/>
</dbReference>
<dbReference type="GO" id="GO:0018658">
    <property type="term" value="F:salicylate 1-monooxygenase activity"/>
    <property type="evidence" value="ECO:0007669"/>
    <property type="project" value="UniProtKB-EC"/>
</dbReference>
<dbReference type="SUPFAM" id="SSF51905">
    <property type="entry name" value="FAD/NAD(P)-binding domain"/>
    <property type="match status" value="1"/>
</dbReference>
<dbReference type="PANTHER" id="PTHR13789:SF318">
    <property type="entry name" value="GERANYLGERANYL DIPHOSPHATE REDUCTASE"/>
    <property type="match status" value="1"/>
</dbReference>
<keyword evidence="3" id="KW-0274">FAD</keyword>
<accession>A0A7Y9LQC4</accession>
<reference evidence="7 8" key="1">
    <citation type="submission" date="2020-07" db="EMBL/GenBank/DDBJ databases">
        <title>Genomic Encyclopedia of Type Strains, Phase IV (KMG-V): Genome sequencing to study the core and pangenomes of soil and plant-associated prokaryotes.</title>
        <authorList>
            <person name="Whitman W."/>
        </authorList>
    </citation>
    <scope>NUCLEOTIDE SEQUENCE [LARGE SCALE GENOMIC DNA]</scope>
    <source>
        <strain evidence="7 8">SAS40</strain>
    </source>
</reference>
<evidence type="ECO:0000313" key="8">
    <source>
        <dbReference type="Proteomes" id="UP000542125"/>
    </source>
</evidence>
<dbReference type="InterPro" id="IPR036188">
    <property type="entry name" value="FAD/NAD-bd_sf"/>
</dbReference>
<name>A0A7Y9LQC4_9BURK</name>
<evidence type="ECO:0000256" key="1">
    <source>
        <dbReference type="ARBA" id="ARBA00001974"/>
    </source>
</evidence>
<comment type="caution">
    <text evidence="7">The sequence shown here is derived from an EMBL/GenBank/DDBJ whole genome shotgun (WGS) entry which is preliminary data.</text>
</comment>
<dbReference type="Gene3D" id="3.50.50.60">
    <property type="entry name" value="FAD/NAD(P)-binding domain"/>
    <property type="match status" value="1"/>
</dbReference>
<dbReference type="AlphaFoldDB" id="A0A7Y9LQC4"/>
<comment type="cofactor">
    <cofactor evidence="1">
        <name>FAD</name>
        <dbReference type="ChEBI" id="CHEBI:57692"/>
    </cofactor>
</comment>
<evidence type="ECO:0000313" key="7">
    <source>
        <dbReference type="EMBL" id="NYE85501.1"/>
    </source>
</evidence>
<gene>
    <name evidence="7" type="ORF">FHW18_004808</name>
</gene>
<dbReference type="InterPro" id="IPR050493">
    <property type="entry name" value="FAD-dep_Monooxygenase_BioMet"/>
</dbReference>
<keyword evidence="4 7" id="KW-0560">Oxidoreductase</keyword>
<dbReference type="EC" id="1.14.13.1" evidence="7"/>
<dbReference type="RefSeq" id="WP_179589479.1">
    <property type="nucleotide sequence ID" value="NZ_JACBYR010000002.1"/>
</dbReference>
<dbReference type="PRINTS" id="PR00420">
    <property type="entry name" value="RNGMNOXGNASE"/>
</dbReference>
<feature type="domain" description="FAD-binding" evidence="6">
    <location>
        <begin position="12"/>
        <end position="346"/>
    </location>
</feature>
<keyword evidence="8" id="KW-1185">Reference proteome</keyword>